<feature type="domain" description="Fungal-type protein kinase" evidence="2">
    <location>
        <begin position="161"/>
        <end position="538"/>
    </location>
</feature>
<evidence type="ECO:0000313" key="4">
    <source>
        <dbReference type="Proteomes" id="UP000053593"/>
    </source>
</evidence>
<dbReference type="Proteomes" id="UP000053593">
    <property type="component" value="Unassembled WGS sequence"/>
</dbReference>
<name>A0A0D0CAI3_9AGAR</name>
<dbReference type="InterPro" id="IPR011009">
    <property type="entry name" value="Kinase-like_dom_sf"/>
</dbReference>
<dbReference type="Gene3D" id="1.10.510.10">
    <property type="entry name" value="Transferase(Phosphotransferase) domain 1"/>
    <property type="match status" value="1"/>
</dbReference>
<proteinExistence type="predicted"/>
<dbReference type="Pfam" id="PF17667">
    <property type="entry name" value="Pkinase_fungal"/>
    <property type="match status" value="1"/>
</dbReference>
<evidence type="ECO:0000256" key="1">
    <source>
        <dbReference type="SAM" id="MobiDB-lite"/>
    </source>
</evidence>
<dbReference type="HOGENOM" id="CLU_011584_1_2_1"/>
<evidence type="ECO:0000313" key="3">
    <source>
        <dbReference type="EMBL" id="KIK54997.1"/>
    </source>
</evidence>
<protein>
    <recommendedName>
        <fullName evidence="2">Fungal-type protein kinase domain-containing protein</fullName>
    </recommendedName>
</protein>
<feature type="region of interest" description="Disordered" evidence="1">
    <location>
        <begin position="406"/>
        <end position="456"/>
    </location>
</feature>
<dbReference type="OrthoDB" id="312874at2759"/>
<sequence length="554" mass="62481">MHEVDGEVFLGFVPRLPSKLEGKVNQIFDILKNDGTYDGVNGRWKAFPKDPNAANGHETEVFAPLAGIFNEVVAAAQTIVQNSLEQTFQLSVRGNTTVDSKRGGDSRPDAFIEILESSLRRMAEDMERCKKDELVKLAGGSGSASSEAMGISKECRAADDTNQPKAPSASSVYDISLPHEFKKRETQIDVDNNIRKLLYNLNKILSLDPCRRFVIGVTIENVSLRFWMLSRGTVLKSTPFDFIKDGLVLVRLFLSIAFSSPEDMGWDPTITFSSIENNRRQYDIRINDHVYTTLATLYDHSAESPFGRAARVWKVRDAHGKVRVLKDFWLESDRPGEDQIYTKIMEDVRNKYRLRPNVIDFVEGSLLKPLASCRVKVSGKEDDTVKVMLRGSDVTKAPMVPVIARRKSAPASRQSFGFSTPDDQDREPPFPSLPSMHEDDISETENEPENGPNRPEVVGVRRYHFRIVFERYATTLHNERSLSNVLMAIAKIMMALAIIHECGWVHRDISPGNLYYYSDTKMGMIGDLEYARHTTDTTGHPVRTIGCFLFLFSL</sequence>
<dbReference type="PANTHER" id="PTHR38248">
    <property type="entry name" value="FUNK1 6"/>
    <property type="match status" value="1"/>
</dbReference>
<dbReference type="AlphaFoldDB" id="A0A0D0CAI3"/>
<dbReference type="SUPFAM" id="SSF56112">
    <property type="entry name" value="Protein kinase-like (PK-like)"/>
    <property type="match status" value="1"/>
</dbReference>
<dbReference type="EMBL" id="KN834810">
    <property type="protein sequence ID" value="KIK54997.1"/>
    <property type="molecule type" value="Genomic_DNA"/>
</dbReference>
<reference evidence="3 4" key="1">
    <citation type="submission" date="2014-04" db="EMBL/GenBank/DDBJ databases">
        <title>Evolutionary Origins and Diversification of the Mycorrhizal Mutualists.</title>
        <authorList>
            <consortium name="DOE Joint Genome Institute"/>
            <consortium name="Mycorrhizal Genomics Consortium"/>
            <person name="Kohler A."/>
            <person name="Kuo A."/>
            <person name="Nagy L.G."/>
            <person name="Floudas D."/>
            <person name="Copeland A."/>
            <person name="Barry K.W."/>
            <person name="Cichocki N."/>
            <person name="Veneault-Fourrey C."/>
            <person name="LaButti K."/>
            <person name="Lindquist E.A."/>
            <person name="Lipzen A."/>
            <person name="Lundell T."/>
            <person name="Morin E."/>
            <person name="Murat C."/>
            <person name="Riley R."/>
            <person name="Ohm R."/>
            <person name="Sun H."/>
            <person name="Tunlid A."/>
            <person name="Henrissat B."/>
            <person name="Grigoriev I.V."/>
            <person name="Hibbett D.S."/>
            <person name="Martin F."/>
        </authorList>
    </citation>
    <scope>NUCLEOTIDE SEQUENCE [LARGE SCALE GENOMIC DNA]</scope>
    <source>
        <strain evidence="3 4">FD-317 M1</strain>
    </source>
</reference>
<organism evidence="3 4">
    <name type="scientific">Collybiopsis luxurians FD-317 M1</name>
    <dbReference type="NCBI Taxonomy" id="944289"/>
    <lineage>
        <taxon>Eukaryota</taxon>
        <taxon>Fungi</taxon>
        <taxon>Dikarya</taxon>
        <taxon>Basidiomycota</taxon>
        <taxon>Agaricomycotina</taxon>
        <taxon>Agaricomycetes</taxon>
        <taxon>Agaricomycetidae</taxon>
        <taxon>Agaricales</taxon>
        <taxon>Marasmiineae</taxon>
        <taxon>Omphalotaceae</taxon>
        <taxon>Collybiopsis</taxon>
        <taxon>Collybiopsis luxurians</taxon>
    </lineage>
</organism>
<accession>A0A0D0CAI3</accession>
<dbReference type="PANTHER" id="PTHR38248:SF2">
    <property type="entry name" value="FUNK1 11"/>
    <property type="match status" value="1"/>
</dbReference>
<dbReference type="InterPro" id="IPR040976">
    <property type="entry name" value="Pkinase_fungal"/>
</dbReference>
<gene>
    <name evidence="3" type="ORF">GYMLUDRAFT_76754</name>
</gene>
<evidence type="ECO:0000259" key="2">
    <source>
        <dbReference type="Pfam" id="PF17667"/>
    </source>
</evidence>
<keyword evidence="4" id="KW-1185">Reference proteome</keyword>